<dbReference type="PANTHER" id="PTHR32063">
    <property type="match status" value="1"/>
</dbReference>
<sequence>MWIVRLALRRPYTFVVASLVLLVLTPFVLLRTPTDIFPEINIPVISVVWVYNGLNAREVETRIIFNHERMISTLANDIEHIESTAYNGAGVIKVFLQPGASVTDGVSQITASGQTVLRLLPSGINPPFIIRYNASSVPILQYSLASTKFSEQELQDLAMNRVKVGLSTVRGASVPYPAGGKARLVAVDIDLAALQAKNLAPIDVVNAFNAQNFMLPSGTAKIGETEYNVSLNTNPEMIAALNDLPVKTVGGAVIRVGDVAQVHDGYQPQQNVVRLNGIRGVLLTVLKSGAASTLAVVDGVKKAMPRILSGLPPELDVKEFSDQSLFVRAAVNDVVKEGVIAASLTALMILIFLGSWRSTLIIALSIPLSVLTSLAILSALGETINLMTLGGLALAVGILVDDATVTIENIHTQMDQGKDNIQAILDGAQEIALPAFVSTLCICIVFIPMFFLSGVARYLFVPMAEAVVFAMLASYVLSRTLIPTLIMWFYHNTSGGHNDSASSSRWMRPFVWIQASFERSFERFRSGYRDMLGMVLSHRVAVSIGFLLFFGGSWMLVPYLGQNFFPTVDAGQFRLHVRAPGGTRIEETTRLVDRVEAVIREVIPAEQIGGILDNIGIPSGGIPLTYLDNGTTGTADADILVSLHPEHDPTENFVRTLRTRLNETFPGSIFYFLPADIVNQTINFGLPAPIDIQITGRDQKKTREIADQIASDIRRVPGAVDIRIQQPVNQPELKLTVDRTRASQIGLTERDVATSVLLSLSGSSQTQANYWLNANNGIQYLVNTRVPDYAIDSLDALNALPLNAPKSGKGGSQLLTNVVSIERSTGSPIYTHYNVMPVLDVFVGVSGRDLGGVMADIRPIIAKAEKQLPKGAFIALRGQADTMRSSFQWLAIGLGLAIVLVYFLLVVNFQSWLYPFVIISALPGALSGVIWGLYLTMTTISVPALTGAIMSMGVATANSVLVISFARDLMGRGLDPMSAAWKAGVARLRPVLMTALAMIIGMFPMALSLGEGGEQNAPLGRAVIGGLVIATFATIFFVPTVFALLHRKPAGSVKPEQEMHVESFRPTPLIEQVGT</sequence>
<feature type="transmembrane region" description="Helical" evidence="1">
    <location>
        <begin position="887"/>
        <end position="905"/>
    </location>
</feature>
<comment type="caution">
    <text evidence="2">The sequence shown here is derived from an EMBL/GenBank/DDBJ whole genome shotgun (WGS) entry which is preliminary data.</text>
</comment>
<dbReference type="Gene3D" id="3.30.70.1430">
    <property type="entry name" value="Multidrug efflux transporter AcrB pore domain"/>
    <property type="match status" value="2"/>
</dbReference>
<feature type="transmembrane region" description="Helical" evidence="1">
    <location>
        <begin position="1022"/>
        <end position="1045"/>
    </location>
</feature>
<feature type="transmembrane region" description="Helical" evidence="1">
    <location>
        <begin position="987"/>
        <end position="1010"/>
    </location>
</feature>
<feature type="transmembrane region" description="Helical" evidence="1">
    <location>
        <begin position="940"/>
        <end position="966"/>
    </location>
</feature>
<name>A0A7C4RMK0_9BACT</name>
<evidence type="ECO:0000256" key="1">
    <source>
        <dbReference type="SAM" id="Phobius"/>
    </source>
</evidence>
<dbReference type="Gene3D" id="3.30.70.1440">
    <property type="entry name" value="Multidrug efflux transporter AcrB pore domain"/>
    <property type="match status" value="1"/>
</dbReference>
<keyword evidence="1" id="KW-1133">Transmembrane helix</keyword>
<dbReference type="InterPro" id="IPR001036">
    <property type="entry name" value="Acrflvin-R"/>
</dbReference>
<dbReference type="InterPro" id="IPR027463">
    <property type="entry name" value="AcrB_DN_DC_subdom"/>
</dbReference>
<reference evidence="2" key="1">
    <citation type="journal article" date="2020" name="mSystems">
        <title>Genome- and Community-Level Interaction Insights into Carbon Utilization and Element Cycling Functions of Hydrothermarchaeota in Hydrothermal Sediment.</title>
        <authorList>
            <person name="Zhou Z."/>
            <person name="Liu Y."/>
            <person name="Xu W."/>
            <person name="Pan J."/>
            <person name="Luo Z.H."/>
            <person name="Li M."/>
        </authorList>
    </citation>
    <scope>NUCLEOTIDE SEQUENCE [LARGE SCALE GENOMIC DNA]</scope>
    <source>
        <strain evidence="2">SpSt-477</strain>
    </source>
</reference>
<organism evidence="2">
    <name type="scientific">Desulfatirhabdium butyrativorans</name>
    <dbReference type="NCBI Taxonomy" id="340467"/>
    <lineage>
        <taxon>Bacteria</taxon>
        <taxon>Pseudomonadati</taxon>
        <taxon>Thermodesulfobacteriota</taxon>
        <taxon>Desulfobacteria</taxon>
        <taxon>Desulfobacterales</taxon>
        <taxon>Desulfatirhabdiaceae</taxon>
        <taxon>Desulfatirhabdium</taxon>
    </lineage>
</organism>
<dbReference type="SUPFAM" id="SSF82714">
    <property type="entry name" value="Multidrug efflux transporter AcrB TolC docking domain, DN and DC subdomains"/>
    <property type="match status" value="2"/>
</dbReference>
<dbReference type="EMBL" id="DSUH01000002">
    <property type="protein sequence ID" value="HGU31228.1"/>
    <property type="molecule type" value="Genomic_DNA"/>
</dbReference>
<dbReference type="PRINTS" id="PR00702">
    <property type="entry name" value="ACRIFLAVINRP"/>
</dbReference>
<dbReference type="GO" id="GO:0005886">
    <property type="term" value="C:plasma membrane"/>
    <property type="evidence" value="ECO:0007669"/>
    <property type="project" value="TreeGrafter"/>
</dbReference>
<feature type="transmembrane region" description="Helical" evidence="1">
    <location>
        <begin position="912"/>
        <end position="934"/>
    </location>
</feature>
<dbReference type="PANTHER" id="PTHR32063:SF8">
    <property type="entry name" value="CATION EFFLUX PROTEIN"/>
    <property type="match status" value="1"/>
</dbReference>
<dbReference type="Gene3D" id="3.30.70.1320">
    <property type="entry name" value="Multidrug efflux transporter AcrB pore domain like"/>
    <property type="match status" value="1"/>
</dbReference>
<feature type="transmembrane region" description="Helical" evidence="1">
    <location>
        <begin position="540"/>
        <end position="560"/>
    </location>
</feature>
<keyword evidence="1" id="KW-0472">Membrane</keyword>
<gene>
    <name evidence="2" type="ORF">ENS29_00040</name>
</gene>
<dbReference type="Gene3D" id="3.30.2090.10">
    <property type="entry name" value="Multidrug efflux transporter AcrB TolC docking domain, DN and DC subdomains"/>
    <property type="match status" value="2"/>
</dbReference>
<evidence type="ECO:0000313" key="2">
    <source>
        <dbReference type="EMBL" id="HGU31228.1"/>
    </source>
</evidence>
<dbReference type="SUPFAM" id="SSF82693">
    <property type="entry name" value="Multidrug efflux transporter AcrB pore domain, PN1, PN2, PC1 and PC2 subdomains"/>
    <property type="match status" value="2"/>
</dbReference>
<dbReference type="AlphaFoldDB" id="A0A7C4RMK0"/>
<protein>
    <submittedName>
        <fullName evidence="2">Efflux RND transporter permease subunit</fullName>
    </submittedName>
</protein>
<dbReference type="Pfam" id="PF00873">
    <property type="entry name" value="ACR_tran"/>
    <property type="match status" value="1"/>
</dbReference>
<accession>A0A7C4RMK0</accession>
<dbReference type="Gene3D" id="1.20.1640.10">
    <property type="entry name" value="Multidrug efflux transporter AcrB transmembrane domain"/>
    <property type="match status" value="2"/>
</dbReference>
<feature type="transmembrane region" description="Helical" evidence="1">
    <location>
        <begin position="12"/>
        <end position="30"/>
    </location>
</feature>
<dbReference type="SUPFAM" id="SSF82866">
    <property type="entry name" value="Multidrug efflux transporter AcrB transmembrane domain"/>
    <property type="match status" value="2"/>
</dbReference>
<proteinExistence type="predicted"/>
<keyword evidence="1" id="KW-0812">Transmembrane</keyword>
<feature type="transmembrane region" description="Helical" evidence="1">
    <location>
        <begin position="431"/>
        <end position="452"/>
    </location>
</feature>
<feature type="transmembrane region" description="Helical" evidence="1">
    <location>
        <begin position="360"/>
        <end position="380"/>
    </location>
</feature>
<dbReference type="GO" id="GO:0042910">
    <property type="term" value="F:xenobiotic transmembrane transporter activity"/>
    <property type="evidence" value="ECO:0007669"/>
    <property type="project" value="TreeGrafter"/>
</dbReference>